<accession>D9X852</accession>
<organism evidence="2 3">
    <name type="scientific">Streptomyces viridochromogenes (strain DSM 40736 / JCM 4977 / BCRC 1201 / Tue 494)</name>
    <dbReference type="NCBI Taxonomy" id="591159"/>
    <lineage>
        <taxon>Bacteria</taxon>
        <taxon>Bacillati</taxon>
        <taxon>Actinomycetota</taxon>
        <taxon>Actinomycetes</taxon>
        <taxon>Kitasatosporales</taxon>
        <taxon>Streptomycetaceae</taxon>
        <taxon>Streptomyces</taxon>
    </lineage>
</organism>
<evidence type="ECO:0000259" key="1">
    <source>
        <dbReference type="Pfam" id="PF12680"/>
    </source>
</evidence>
<dbReference type="Proteomes" id="UP000004184">
    <property type="component" value="Unassembled WGS sequence"/>
</dbReference>
<dbReference type="EMBL" id="GG657757">
    <property type="protein sequence ID" value="EFL32061.1"/>
    <property type="molecule type" value="Genomic_DNA"/>
</dbReference>
<dbReference type="HOGENOM" id="CLU_123830_1_0_11"/>
<dbReference type="PANTHER" id="PTHR41252">
    <property type="entry name" value="BLR2505 PROTEIN"/>
    <property type="match status" value="1"/>
</dbReference>
<gene>
    <name evidence="2" type="ORF">SSQG_02578</name>
</gene>
<dbReference type="AlphaFoldDB" id="D9X852"/>
<dbReference type="InterPro" id="IPR037401">
    <property type="entry name" value="SnoaL-like"/>
</dbReference>
<proteinExistence type="predicted"/>
<dbReference type="InterPro" id="IPR032710">
    <property type="entry name" value="NTF2-like_dom_sf"/>
</dbReference>
<dbReference type="PANTHER" id="PTHR41252:SF1">
    <property type="entry name" value="BLR2505 PROTEIN"/>
    <property type="match status" value="1"/>
</dbReference>
<name>D9X852_STRVT</name>
<protein>
    <recommendedName>
        <fullName evidence="1">SnoaL-like domain-containing protein</fullName>
    </recommendedName>
</protein>
<dbReference type="Pfam" id="PF12680">
    <property type="entry name" value="SnoaL_2"/>
    <property type="match status" value="1"/>
</dbReference>
<feature type="domain" description="SnoaL-like" evidence="1">
    <location>
        <begin position="33"/>
        <end position="138"/>
    </location>
</feature>
<dbReference type="STRING" id="591159.SSQG_02578"/>
<keyword evidence="3" id="KW-1185">Reference proteome</keyword>
<dbReference type="Gene3D" id="3.10.450.50">
    <property type="match status" value="1"/>
</dbReference>
<dbReference type="SUPFAM" id="SSF54427">
    <property type="entry name" value="NTF2-like"/>
    <property type="match status" value="1"/>
</dbReference>
<evidence type="ECO:0000313" key="3">
    <source>
        <dbReference type="Proteomes" id="UP000004184"/>
    </source>
</evidence>
<reference evidence="3" key="1">
    <citation type="submission" date="2009-02" db="EMBL/GenBank/DDBJ databases">
        <title>Annotation of Streptomyces viridochromogenes strain DSM 40736.</title>
        <authorList>
            <consortium name="The Broad Institute Genome Sequencing Platform"/>
            <consortium name="Broad Institute Microbial Sequencing Center"/>
            <person name="Fischbach M."/>
            <person name="Godfrey P."/>
            <person name="Ward D."/>
            <person name="Young S."/>
            <person name="Zeng Q."/>
            <person name="Koehrsen M."/>
            <person name="Alvarado L."/>
            <person name="Berlin A.M."/>
            <person name="Bochicchio J."/>
            <person name="Borenstein D."/>
            <person name="Chapman S.B."/>
            <person name="Chen Z."/>
            <person name="Engels R."/>
            <person name="Freedman E."/>
            <person name="Gellesch M."/>
            <person name="Goldberg J."/>
            <person name="Griggs A."/>
            <person name="Gujja S."/>
            <person name="Heilman E.R."/>
            <person name="Heiman D.I."/>
            <person name="Hepburn T.A."/>
            <person name="Howarth C."/>
            <person name="Jen D."/>
            <person name="Larson L."/>
            <person name="Lewis B."/>
            <person name="Mehta T."/>
            <person name="Park D."/>
            <person name="Pearson M."/>
            <person name="Richards J."/>
            <person name="Roberts A."/>
            <person name="Saif S."/>
            <person name="Shea T.D."/>
            <person name="Shenoy N."/>
            <person name="Sisk P."/>
            <person name="Stolte C."/>
            <person name="Sykes S.N."/>
            <person name="Thomson T."/>
            <person name="Walk T."/>
            <person name="White J."/>
            <person name="Yandava C."/>
            <person name="Straight P."/>
            <person name="Clardy J."/>
            <person name="Hung D."/>
            <person name="Kolter R."/>
            <person name="Mekalanos J."/>
            <person name="Walker S."/>
            <person name="Walsh C.T."/>
            <person name="Wieland-Brown L.C."/>
            <person name="Haas B."/>
            <person name="Nusbaum C."/>
            <person name="Birren B."/>
        </authorList>
    </citation>
    <scope>NUCLEOTIDE SEQUENCE [LARGE SCALE GENOMIC DNA]</scope>
    <source>
        <strain evidence="3">DSM 40736 / JCM 4977 / BCRC 1201 / Tue 494</strain>
    </source>
</reference>
<dbReference type="eggNOG" id="COG3631">
    <property type="taxonomic scope" value="Bacteria"/>
</dbReference>
<evidence type="ECO:0000313" key="2">
    <source>
        <dbReference type="EMBL" id="EFL32061.1"/>
    </source>
</evidence>
<sequence length="154" mass="16923">MPSGGRIECVSRTSPRDGEVARDMAEHPHAALVRKGFEAFTRGDLDTLRELIAKDATHHVPGSHPLSGDFKGQDAIIDMYRRIGEETAGSMRLDVLGIAVDGRGHAVGMCRVTAERKGKRLDDTGCIVFRIVGDRVTDLDECVEDIDKSDEFWS</sequence>